<reference evidence="1 2" key="1">
    <citation type="submission" date="2017-01" db="EMBL/GenBank/DDBJ databases">
        <title>Novel large sulfur bacteria in the metagenomes of groundwater-fed chemosynthetic microbial mats in the Lake Huron basin.</title>
        <authorList>
            <person name="Sharrar A.M."/>
            <person name="Flood B.E."/>
            <person name="Bailey J.V."/>
            <person name="Jones D.S."/>
            <person name="Biddanda B."/>
            <person name="Ruberg S.A."/>
            <person name="Marcus D.N."/>
            <person name="Dick G.J."/>
        </authorList>
    </citation>
    <scope>NUCLEOTIDE SEQUENCE [LARGE SCALE GENOMIC DNA]</scope>
    <source>
        <strain evidence="1">A8</strain>
    </source>
</reference>
<evidence type="ECO:0000313" key="1">
    <source>
        <dbReference type="EMBL" id="OQX07935.1"/>
    </source>
</evidence>
<accession>A0A1Y1QKL4</accession>
<evidence type="ECO:0000313" key="2">
    <source>
        <dbReference type="Proteomes" id="UP000192491"/>
    </source>
</evidence>
<name>A0A1Y1QKL4_9GAMM</name>
<organism evidence="1 2">
    <name type="scientific">Thiothrix lacustris</name>
    <dbReference type="NCBI Taxonomy" id="525917"/>
    <lineage>
        <taxon>Bacteria</taxon>
        <taxon>Pseudomonadati</taxon>
        <taxon>Pseudomonadota</taxon>
        <taxon>Gammaproteobacteria</taxon>
        <taxon>Thiotrichales</taxon>
        <taxon>Thiotrichaceae</taxon>
        <taxon>Thiothrix</taxon>
    </lineage>
</organism>
<dbReference type="Proteomes" id="UP000192491">
    <property type="component" value="Unassembled WGS sequence"/>
</dbReference>
<dbReference type="EMBL" id="MTEJ01000192">
    <property type="protein sequence ID" value="OQX07935.1"/>
    <property type="molecule type" value="Genomic_DNA"/>
</dbReference>
<proteinExistence type="predicted"/>
<dbReference type="AlphaFoldDB" id="A0A1Y1QKL4"/>
<gene>
    <name evidence="1" type="ORF">BWK73_26835</name>
</gene>
<protein>
    <submittedName>
        <fullName evidence="1">Uncharacterized protein</fullName>
    </submittedName>
</protein>
<comment type="caution">
    <text evidence="1">The sequence shown here is derived from an EMBL/GenBank/DDBJ whole genome shotgun (WGS) entry which is preliminary data.</text>
</comment>
<sequence>MNLEKLQDEYTIDLINYLRDGNPNEFIRKAVTHEITVRDIIRASAFDGAKTASRVEKDQDMTPQQKLLILADALNREECGIARNALVQRIKACKARLEKTHRLRCIHNAYRYESYYPLHQVVEQYDRRKHAPVQQHRIEGVPIDPCLPYHFDTIPNELREPYEITDWWGRAFVISHRHRLTGEALYSVRKLNGGAWDRSTFISTSSSLDFAVRVAIQNTQLMRNSA</sequence>